<dbReference type="InParanoid" id="A0A1Q3B9Q9"/>
<protein>
    <recommendedName>
        <fullName evidence="3">Asp_protease_2 domain-containing protein</fullName>
    </recommendedName>
</protein>
<sequence>DDDQRENIFQYRCIIKERVCSLIIDGGSCTNVAATTLVDKLKLPTTAHQSPYKLHWLSNGNHIKVTQQLLLSSSIGKRYKDEVLCDVIPMDACHILLGRPWQYDRSAKHDGRKNTYTIKVDERSITLTPLNPSQIQINKIPKTAKDNLFLSGEHVERDLQKKRACPCLIISGRK</sequence>
<dbReference type="CDD" id="cd00303">
    <property type="entry name" value="retropepsin_like"/>
    <property type="match status" value="1"/>
</dbReference>
<evidence type="ECO:0000313" key="1">
    <source>
        <dbReference type="EMBL" id="GAV64584.1"/>
    </source>
</evidence>
<evidence type="ECO:0000313" key="2">
    <source>
        <dbReference type="Proteomes" id="UP000187406"/>
    </source>
</evidence>
<dbReference type="PANTHER" id="PTHR35046">
    <property type="entry name" value="ZINC KNUCKLE (CCHC-TYPE) FAMILY PROTEIN"/>
    <property type="match status" value="1"/>
</dbReference>
<comment type="caution">
    <text evidence="1">The sequence shown here is derived from an EMBL/GenBank/DDBJ whole genome shotgun (WGS) entry which is preliminary data.</text>
</comment>
<dbReference type="Proteomes" id="UP000187406">
    <property type="component" value="Unassembled WGS sequence"/>
</dbReference>
<dbReference type="InterPro" id="IPR021109">
    <property type="entry name" value="Peptidase_aspartic_dom_sf"/>
</dbReference>
<organism evidence="1 2">
    <name type="scientific">Cephalotus follicularis</name>
    <name type="common">Albany pitcher plant</name>
    <dbReference type="NCBI Taxonomy" id="3775"/>
    <lineage>
        <taxon>Eukaryota</taxon>
        <taxon>Viridiplantae</taxon>
        <taxon>Streptophyta</taxon>
        <taxon>Embryophyta</taxon>
        <taxon>Tracheophyta</taxon>
        <taxon>Spermatophyta</taxon>
        <taxon>Magnoliopsida</taxon>
        <taxon>eudicotyledons</taxon>
        <taxon>Gunneridae</taxon>
        <taxon>Pentapetalae</taxon>
        <taxon>rosids</taxon>
        <taxon>fabids</taxon>
        <taxon>Oxalidales</taxon>
        <taxon>Cephalotaceae</taxon>
        <taxon>Cephalotus</taxon>
    </lineage>
</organism>
<feature type="non-terminal residue" evidence="1">
    <location>
        <position position="1"/>
    </location>
</feature>
<dbReference type="PANTHER" id="PTHR35046:SF26">
    <property type="entry name" value="RNA-DIRECTED DNA POLYMERASE"/>
    <property type="match status" value="1"/>
</dbReference>
<dbReference type="EMBL" id="BDDD01000357">
    <property type="protein sequence ID" value="GAV64584.1"/>
    <property type="molecule type" value="Genomic_DNA"/>
</dbReference>
<proteinExistence type="predicted"/>
<dbReference type="OrthoDB" id="1719899at2759"/>
<reference evidence="2" key="1">
    <citation type="submission" date="2016-04" db="EMBL/GenBank/DDBJ databases">
        <title>Cephalotus genome sequencing.</title>
        <authorList>
            <person name="Fukushima K."/>
            <person name="Hasebe M."/>
            <person name="Fang X."/>
        </authorList>
    </citation>
    <scope>NUCLEOTIDE SEQUENCE [LARGE SCALE GENOMIC DNA]</scope>
    <source>
        <strain evidence="2">cv. St1</strain>
    </source>
</reference>
<evidence type="ECO:0008006" key="3">
    <source>
        <dbReference type="Google" id="ProtNLM"/>
    </source>
</evidence>
<dbReference type="AlphaFoldDB" id="A0A1Q3B9Q9"/>
<name>A0A1Q3B9Q9_CEPFO</name>
<accession>A0A1Q3B9Q9</accession>
<gene>
    <name evidence="1" type="ORF">CFOL_v3_08102</name>
</gene>
<dbReference type="Gene3D" id="2.40.70.10">
    <property type="entry name" value="Acid Proteases"/>
    <property type="match status" value="1"/>
</dbReference>
<keyword evidence="2" id="KW-1185">Reference proteome</keyword>